<dbReference type="InterPro" id="IPR023696">
    <property type="entry name" value="Ureohydrolase_dom_sf"/>
</dbReference>
<keyword evidence="2" id="KW-0378">Hydrolase</keyword>
<comment type="similarity">
    <text evidence="4">Belongs to the arginase family.</text>
</comment>
<dbReference type="PROSITE" id="PS51409">
    <property type="entry name" value="ARGINASE_2"/>
    <property type="match status" value="1"/>
</dbReference>
<reference evidence="5" key="1">
    <citation type="journal article" date="2020" name="mSystems">
        <title>Genome- and Community-Level Interaction Insights into Carbon Utilization and Element Cycling Functions of Hydrothermarchaeota in Hydrothermal Sediment.</title>
        <authorList>
            <person name="Zhou Z."/>
            <person name="Liu Y."/>
            <person name="Xu W."/>
            <person name="Pan J."/>
            <person name="Luo Z.H."/>
            <person name="Li M."/>
        </authorList>
    </citation>
    <scope>NUCLEOTIDE SEQUENCE [LARGE SCALE GENOMIC DNA]</scope>
    <source>
        <strain evidence="5">SpSt-468</strain>
    </source>
</reference>
<sequence length="343" mass="38858">MASLQLFNGLLDPDERESKIRQKIEGVRNGYSQVRFRDPFHGVLSNFVGEFNPNRLEVEEWLLPTPPPQMQFMLTVENFVTFIDSNGCLEYSKKIEEMVKKGLPALPVMIGVDHSLSGGSIRAACREYGGENIRLVLFDSHFDFILPTIRCGLIQYDVETNPESKFSKGDPYIFSRPDSYNADSFLYYLMESLPPENIYVIGVSDYPPKVAEEIDDGRVKDYVQFYKGIEEKGVHVIRREAVESGISEIKELLSSAKLPLTYVSIDIDVCANTSLKGARFQDYNGLDHHDLYSMCAALAKSNSRLIGLDIMEFDVYSAGSRFMGKEDRTYQIAAEALRKFSIL</sequence>
<keyword evidence="1" id="KW-0479">Metal-binding</keyword>
<accession>A0A7C3J475</accession>
<keyword evidence="3" id="KW-0464">Manganese</keyword>
<dbReference type="Pfam" id="PF00491">
    <property type="entry name" value="Arginase"/>
    <property type="match status" value="1"/>
</dbReference>
<name>A0A7C3J475_9CREN</name>
<evidence type="ECO:0000313" key="5">
    <source>
        <dbReference type="EMBL" id="HFK20257.1"/>
    </source>
</evidence>
<dbReference type="PANTHER" id="PTHR43782:SF3">
    <property type="entry name" value="ARGINASE"/>
    <property type="match status" value="1"/>
</dbReference>
<evidence type="ECO:0000256" key="2">
    <source>
        <dbReference type="ARBA" id="ARBA00022801"/>
    </source>
</evidence>
<dbReference type="GO" id="GO:0030145">
    <property type="term" value="F:manganese ion binding"/>
    <property type="evidence" value="ECO:0007669"/>
    <property type="project" value="TreeGrafter"/>
</dbReference>
<dbReference type="AlphaFoldDB" id="A0A7C3J475"/>
<proteinExistence type="inferred from homology"/>
<organism evidence="5">
    <name type="scientific">Candidatus Methanomethylicus mesodigestus</name>
    <dbReference type="NCBI Taxonomy" id="1867258"/>
    <lineage>
        <taxon>Archaea</taxon>
        <taxon>Thermoproteota</taxon>
        <taxon>Methanosuratincolia</taxon>
        <taxon>Candidatus Methanomethylicales</taxon>
        <taxon>Candidatus Methanomethylicaceae</taxon>
        <taxon>Candidatus Methanomethylicus</taxon>
    </lineage>
</organism>
<evidence type="ECO:0008006" key="6">
    <source>
        <dbReference type="Google" id="ProtNLM"/>
    </source>
</evidence>
<dbReference type="EMBL" id="DSTX01000002">
    <property type="protein sequence ID" value="HFK20257.1"/>
    <property type="molecule type" value="Genomic_DNA"/>
</dbReference>
<dbReference type="InterPro" id="IPR006035">
    <property type="entry name" value="Ureohydrolase"/>
</dbReference>
<protein>
    <recommendedName>
        <fullName evidence="6">Arginase family protein</fullName>
    </recommendedName>
</protein>
<comment type="caution">
    <text evidence="5">The sequence shown here is derived from an EMBL/GenBank/DDBJ whole genome shotgun (WGS) entry which is preliminary data.</text>
</comment>
<evidence type="ECO:0000256" key="3">
    <source>
        <dbReference type="ARBA" id="ARBA00023211"/>
    </source>
</evidence>
<evidence type="ECO:0000256" key="1">
    <source>
        <dbReference type="ARBA" id="ARBA00022723"/>
    </source>
</evidence>
<dbReference type="PANTHER" id="PTHR43782">
    <property type="entry name" value="ARGINASE"/>
    <property type="match status" value="1"/>
</dbReference>
<gene>
    <name evidence="5" type="ORF">ENS19_03150</name>
</gene>
<dbReference type="GO" id="GO:0004053">
    <property type="term" value="F:arginase activity"/>
    <property type="evidence" value="ECO:0007669"/>
    <property type="project" value="TreeGrafter"/>
</dbReference>
<dbReference type="GO" id="GO:0005829">
    <property type="term" value="C:cytosol"/>
    <property type="evidence" value="ECO:0007669"/>
    <property type="project" value="TreeGrafter"/>
</dbReference>
<evidence type="ECO:0000256" key="4">
    <source>
        <dbReference type="PROSITE-ProRule" id="PRU00742"/>
    </source>
</evidence>
<dbReference type="SUPFAM" id="SSF52768">
    <property type="entry name" value="Arginase/deacetylase"/>
    <property type="match status" value="1"/>
</dbReference>
<dbReference type="Gene3D" id="3.40.800.10">
    <property type="entry name" value="Ureohydrolase domain"/>
    <property type="match status" value="1"/>
</dbReference>